<gene>
    <name evidence="2" type="ORF">PVAND_015234</name>
</gene>
<evidence type="ECO:0000256" key="1">
    <source>
        <dbReference type="SAM" id="MobiDB-lite"/>
    </source>
</evidence>
<dbReference type="Proteomes" id="UP001107558">
    <property type="component" value="Chromosome 4"/>
</dbReference>
<feature type="region of interest" description="Disordered" evidence="1">
    <location>
        <begin position="1259"/>
        <end position="1297"/>
    </location>
</feature>
<reference evidence="2" key="1">
    <citation type="submission" date="2021-03" db="EMBL/GenBank/DDBJ databases">
        <title>Chromosome level genome of the anhydrobiotic midge Polypedilum vanderplanki.</title>
        <authorList>
            <person name="Yoshida Y."/>
            <person name="Kikawada T."/>
            <person name="Gusev O."/>
        </authorList>
    </citation>
    <scope>NUCLEOTIDE SEQUENCE</scope>
    <source>
        <strain evidence="2">NIAS01</strain>
        <tissue evidence="2">Whole body or cell culture</tissue>
    </source>
</reference>
<name>A0A9J6BBN8_POLVA</name>
<sequence>MDCDEILNIDMDEDLLTELPDNNDATSLLDEIKNDSGLGVCDSMDQTTNSVENFNYESNDSVIGKHEMPELHAMPTLQSMETADFPMPELIPLSHEENVQHTNTEMKQLPQLFPIPAAMLDEVTTKVEDNSRRSSTSSSLLDSLLDKIRRNTTESTASSERSPLKPQVKSCATSDDDLLIELNTPVEMMKNSNPNMLATPIVKNQKVSSAFVTSDEDYEKAIAKTKHKRLSEESDRSKMTARSQPPKMNAPKMPTNIQQPRTLAEKRALVSKNIDFLMIEQESKIFKQIQRKNAGMGLNYNLIETIANEDIPIKQGSWKALSWLRTKEGNYIQQYIDIDGQMFKLAGSVGNHRNKILPKQSNKPFEKFRQTSLRSIRCCEGGKIKKRIIDNLVNMESIRKFVLEESIDAFKKLEDKNLSRQLCSIKPRPLCKKIKFINENRKMFMSDEDSAFLGDFSKFEMPDIKLEVTVGNKIPLHSVAKQYLNEIIPYRDMNENWINFSLSALKCDEENCKKFEFKIPYENNKKHLLVREILKSKEDTEKLRIFDQNGDDEDDMEWTFCKNADKNDKIEMEIVEIIKDLTNSVFVNLNDDLFTKEDEIDKNAAYVAPVKTREELEGLSSISKNEKSKKVLLELRRLNANVVKTEAPRVDDEEIIRRHATAHLAKDEKELRATVIVTDSDTVLLTNKEKESRRQKKMPKKYSDYLHDESFVQDPPPQFKRLKQPKELQDELFKAKVHAQPKPQPATVCNDPIYSLEELKTVKKEVNKWLHVNVDIRKLEHLENIQIYCMLHNLYKCGCKEIHHITKPIENDNRKSLDSSAASSRAQSVETCTSRDERSSRAQSFESSSQDLEISRRVLPVERKQAILRSINVLESFDDAPNSPKIEVVNISELINGGIGPIFINIYDTKINRLNQIFRTILNNKSALVYIDGLSYFIDTKRLDVTKLKFDSISDDLDHPIFILQQKYENSTITENLNGCHDFMNLLFNENSELAIEIKDKMMLKQIGDVIESILQSVRRKIEQQFDSEPNDLVKEQLSMITRDRSNSDSSNSSSMTDPLIFYGQYIKRAPEPGHNTPVMKEFNKIFSIRMQRLCAIIKSNSLGLRCLDGQNNKFYLYRWDLLLKSLEEELIEIWQAKLIGESGKIYYMMALTDSPKPPNIEHAVDVKNIKFLSLSNHMTELTRMILLKSENAKTKHMTILLYGCQGYFRICGIMNSKENYFDGIVAKPTRSTHPRLTAKIQKVYNIWYGLRKERERKNSEKRNVEKIENKRQEEEKKKNLKDENLKNVNGNANENSVQNVRPLIQKSLTKTSQPSTYKWFLLNISNDFSDVFIKHWNRYLNYKVIMESVQKAKNKRKAIQLVSNNSFKWPKIYALPSAPLKFKIHEHETMSDNFLLFGPYLRSSSSYLLLMQNVDGKMYTRDYYEKLNGIKRSSRTRCLWIYANNLKCISDVSAEMITLTKLNRQTRENQDVVETIKIDSDDEEVDDAQSLKISTVVGGFQEVL</sequence>
<dbReference type="OrthoDB" id="6119313at2759"/>
<comment type="caution">
    <text evidence="2">The sequence shown here is derived from an EMBL/GenBank/DDBJ whole genome shotgun (WGS) entry which is preliminary data.</text>
</comment>
<feature type="region of interest" description="Disordered" evidence="1">
    <location>
        <begin position="224"/>
        <end position="255"/>
    </location>
</feature>
<keyword evidence="3" id="KW-1185">Reference proteome</keyword>
<evidence type="ECO:0000313" key="2">
    <source>
        <dbReference type="EMBL" id="KAG5667244.1"/>
    </source>
</evidence>
<protein>
    <submittedName>
        <fullName evidence="2">Uncharacterized protein</fullName>
    </submittedName>
</protein>
<proteinExistence type="predicted"/>
<evidence type="ECO:0000313" key="3">
    <source>
        <dbReference type="Proteomes" id="UP001107558"/>
    </source>
</evidence>
<accession>A0A9J6BBN8</accession>
<feature type="compositionally biased region" description="Basic and acidic residues" evidence="1">
    <location>
        <begin position="1259"/>
        <end position="1286"/>
    </location>
</feature>
<dbReference type="EMBL" id="JADBJN010000004">
    <property type="protein sequence ID" value="KAG5667244.1"/>
    <property type="molecule type" value="Genomic_DNA"/>
</dbReference>
<organism evidence="2 3">
    <name type="scientific">Polypedilum vanderplanki</name>
    <name type="common">Sleeping chironomid midge</name>
    <dbReference type="NCBI Taxonomy" id="319348"/>
    <lineage>
        <taxon>Eukaryota</taxon>
        <taxon>Metazoa</taxon>
        <taxon>Ecdysozoa</taxon>
        <taxon>Arthropoda</taxon>
        <taxon>Hexapoda</taxon>
        <taxon>Insecta</taxon>
        <taxon>Pterygota</taxon>
        <taxon>Neoptera</taxon>
        <taxon>Endopterygota</taxon>
        <taxon>Diptera</taxon>
        <taxon>Nematocera</taxon>
        <taxon>Chironomoidea</taxon>
        <taxon>Chironomidae</taxon>
        <taxon>Chironominae</taxon>
        <taxon>Polypedilum</taxon>
        <taxon>Polypedilum</taxon>
    </lineage>
</organism>
<feature type="region of interest" description="Disordered" evidence="1">
    <location>
        <begin position="812"/>
        <end position="846"/>
    </location>
</feature>
<feature type="compositionally biased region" description="Polar residues" evidence="1">
    <location>
        <begin position="818"/>
        <end position="832"/>
    </location>
</feature>
<feature type="region of interest" description="Disordered" evidence="1">
    <location>
        <begin position="152"/>
        <end position="172"/>
    </location>
</feature>